<keyword evidence="2 5" id="KW-0812">Transmembrane</keyword>
<dbReference type="EMBL" id="JBHTCC010000005">
    <property type="protein sequence ID" value="MFC7299938.1"/>
    <property type="molecule type" value="Genomic_DNA"/>
</dbReference>
<evidence type="ECO:0000313" key="6">
    <source>
        <dbReference type="EMBL" id="MFC7299938.1"/>
    </source>
</evidence>
<feature type="transmembrane region" description="Helical" evidence="5">
    <location>
        <begin position="69"/>
        <end position="89"/>
    </location>
</feature>
<feature type="transmembrane region" description="Helical" evidence="5">
    <location>
        <begin position="195"/>
        <end position="216"/>
    </location>
</feature>
<feature type="transmembrane region" description="Helical" evidence="5">
    <location>
        <begin position="95"/>
        <end position="114"/>
    </location>
</feature>
<feature type="transmembrane region" description="Helical" evidence="5">
    <location>
        <begin position="7"/>
        <end position="37"/>
    </location>
</feature>
<evidence type="ECO:0000256" key="1">
    <source>
        <dbReference type="ARBA" id="ARBA00004141"/>
    </source>
</evidence>
<keyword evidence="7" id="KW-1185">Reference proteome</keyword>
<keyword evidence="5" id="KW-1003">Cell membrane</keyword>
<organism evidence="6 7">
    <name type="scientific">Herminiimonas aquatilis</name>
    <dbReference type="NCBI Taxonomy" id="345342"/>
    <lineage>
        <taxon>Bacteria</taxon>
        <taxon>Pseudomonadati</taxon>
        <taxon>Pseudomonadota</taxon>
        <taxon>Betaproteobacteria</taxon>
        <taxon>Burkholderiales</taxon>
        <taxon>Oxalobacteraceae</taxon>
        <taxon>Herminiimonas</taxon>
    </lineage>
</organism>
<accession>A0ABW2JA35</accession>
<comment type="caution">
    <text evidence="6">The sequence shown here is derived from an EMBL/GenBank/DDBJ whole genome shotgun (WGS) entry which is preliminary data.</text>
</comment>
<protein>
    <recommendedName>
        <fullName evidence="5">Probable membrane transporter protein</fullName>
    </recommendedName>
</protein>
<gene>
    <name evidence="6" type="ORF">ACFQO0_15980</name>
</gene>
<dbReference type="PANTHER" id="PTHR43483:SF3">
    <property type="entry name" value="MEMBRANE TRANSPORTER PROTEIN HI_0806-RELATED"/>
    <property type="match status" value="1"/>
</dbReference>
<evidence type="ECO:0000256" key="3">
    <source>
        <dbReference type="ARBA" id="ARBA00022989"/>
    </source>
</evidence>
<evidence type="ECO:0000256" key="4">
    <source>
        <dbReference type="ARBA" id="ARBA00023136"/>
    </source>
</evidence>
<keyword evidence="3 5" id="KW-1133">Transmembrane helix</keyword>
<dbReference type="InterPro" id="IPR002781">
    <property type="entry name" value="TM_pro_TauE-like"/>
</dbReference>
<sequence length="241" mass="25652">MISYLFVLVAGLFAGGISGIIGTGSSIILLPILVFTFGPKQAVPIMAVAAVMANLARVLAWWKLIDWRAFAAYSITGIPAAAVGARTLLALPSTLINIFLGIFFIAMIPVRHWLILRNFRLQLWQLSIAGALIGFLTGVVLSTGPLSVPAFTSYGLIKGAFLATEAASSLFLYVSKIITFGELGAMPPDIFIKGLLVGASLMAGTFAGKIAILKLSDQAHRYLLDILLLFSGLSLLWAALR</sequence>
<name>A0ABW2JA35_9BURK</name>
<proteinExistence type="inferred from homology"/>
<reference evidence="7" key="1">
    <citation type="journal article" date="2019" name="Int. J. Syst. Evol. Microbiol.">
        <title>The Global Catalogue of Microorganisms (GCM) 10K type strain sequencing project: providing services to taxonomists for standard genome sequencing and annotation.</title>
        <authorList>
            <consortium name="The Broad Institute Genomics Platform"/>
            <consortium name="The Broad Institute Genome Sequencing Center for Infectious Disease"/>
            <person name="Wu L."/>
            <person name="Ma J."/>
        </authorList>
    </citation>
    <scope>NUCLEOTIDE SEQUENCE [LARGE SCALE GENOMIC DNA]</scope>
    <source>
        <strain evidence="7">CCUG 36956</strain>
    </source>
</reference>
<feature type="transmembrane region" description="Helical" evidence="5">
    <location>
        <begin position="222"/>
        <end position="240"/>
    </location>
</feature>
<dbReference type="RefSeq" id="WP_382236603.1">
    <property type="nucleotide sequence ID" value="NZ_JBHTCC010000005.1"/>
</dbReference>
<feature type="transmembrane region" description="Helical" evidence="5">
    <location>
        <begin position="154"/>
        <end position="174"/>
    </location>
</feature>
<keyword evidence="4 5" id="KW-0472">Membrane</keyword>
<dbReference type="Pfam" id="PF01925">
    <property type="entry name" value="TauE"/>
    <property type="match status" value="1"/>
</dbReference>
<dbReference type="PANTHER" id="PTHR43483">
    <property type="entry name" value="MEMBRANE TRANSPORTER PROTEIN HI_0806-RELATED"/>
    <property type="match status" value="1"/>
</dbReference>
<dbReference type="Proteomes" id="UP001596379">
    <property type="component" value="Unassembled WGS sequence"/>
</dbReference>
<comment type="subcellular location">
    <subcellularLocation>
        <location evidence="5">Cell membrane</location>
        <topology evidence="5">Multi-pass membrane protein</topology>
    </subcellularLocation>
    <subcellularLocation>
        <location evidence="1">Membrane</location>
        <topology evidence="1">Multi-pass membrane protein</topology>
    </subcellularLocation>
</comment>
<evidence type="ECO:0000256" key="2">
    <source>
        <dbReference type="ARBA" id="ARBA00022692"/>
    </source>
</evidence>
<evidence type="ECO:0000256" key="5">
    <source>
        <dbReference type="RuleBase" id="RU363041"/>
    </source>
</evidence>
<comment type="similarity">
    <text evidence="5">Belongs to the 4-toluene sulfonate uptake permease (TSUP) (TC 2.A.102) family.</text>
</comment>
<feature type="transmembrane region" description="Helical" evidence="5">
    <location>
        <begin position="126"/>
        <end position="148"/>
    </location>
</feature>
<evidence type="ECO:0000313" key="7">
    <source>
        <dbReference type="Proteomes" id="UP001596379"/>
    </source>
</evidence>
<feature type="transmembrane region" description="Helical" evidence="5">
    <location>
        <begin position="43"/>
        <end position="62"/>
    </location>
</feature>